<feature type="non-terminal residue" evidence="2">
    <location>
        <position position="1"/>
    </location>
</feature>
<keyword evidence="1" id="KW-0812">Transmembrane</keyword>
<accession>A0A382DCZ4</accession>
<evidence type="ECO:0000256" key="1">
    <source>
        <dbReference type="SAM" id="Phobius"/>
    </source>
</evidence>
<proteinExistence type="predicted"/>
<sequence>MTDKMVTGILFIIAGLGPILVYVGLGEPGILDKGHTEKFAAYTLL</sequence>
<keyword evidence="1" id="KW-0472">Membrane</keyword>
<name>A0A382DCZ4_9ZZZZ</name>
<organism evidence="2">
    <name type="scientific">marine metagenome</name>
    <dbReference type="NCBI Taxonomy" id="408172"/>
    <lineage>
        <taxon>unclassified sequences</taxon>
        <taxon>metagenomes</taxon>
        <taxon>ecological metagenomes</taxon>
    </lineage>
</organism>
<reference evidence="2" key="1">
    <citation type="submission" date="2018-05" db="EMBL/GenBank/DDBJ databases">
        <authorList>
            <person name="Lanie J.A."/>
            <person name="Ng W.-L."/>
            <person name="Kazmierczak K.M."/>
            <person name="Andrzejewski T.M."/>
            <person name="Davidsen T.M."/>
            <person name="Wayne K.J."/>
            <person name="Tettelin H."/>
            <person name="Glass J.I."/>
            <person name="Rusch D."/>
            <person name="Podicherti R."/>
            <person name="Tsui H.-C.T."/>
            <person name="Winkler M.E."/>
        </authorList>
    </citation>
    <scope>NUCLEOTIDE SEQUENCE</scope>
</reference>
<gene>
    <name evidence="2" type="ORF">METZ01_LOCUS189142</name>
</gene>
<dbReference type="AlphaFoldDB" id="A0A382DCZ4"/>
<keyword evidence="1" id="KW-1133">Transmembrane helix</keyword>
<dbReference type="EMBL" id="UINC01038788">
    <property type="protein sequence ID" value="SVB36288.1"/>
    <property type="molecule type" value="Genomic_DNA"/>
</dbReference>
<feature type="transmembrane region" description="Helical" evidence="1">
    <location>
        <begin position="6"/>
        <end position="25"/>
    </location>
</feature>
<evidence type="ECO:0000313" key="2">
    <source>
        <dbReference type="EMBL" id="SVB36288.1"/>
    </source>
</evidence>
<feature type="non-terminal residue" evidence="2">
    <location>
        <position position="45"/>
    </location>
</feature>
<protein>
    <submittedName>
        <fullName evidence="2">Uncharacterized protein</fullName>
    </submittedName>
</protein>